<dbReference type="PANTHER" id="PTHR43775:SF51">
    <property type="entry name" value="INACTIVE PHENOLPHTHIOCEROL SYNTHESIS POLYKETIDE SYNTHASE TYPE I PKS1-RELATED"/>
    <property type="match status" value="1"/>
</dbReference>
<comment type="cofactor">
    <cofactor evidence="1">
        <name>pantetheine 4'-phosphate</name>
        <dbReference type="ChEBI" id="CHEBI:47942"/>
    </cofactor>
</comment>
<dbReference type="Pfam" id="PF00109">
    <property type="entry name" value="ketoacyl-synt"/>
    <property type="match status" value="1"/>
</dbReference>
<dbReference type="Proteomes" id="UP000331127">
    <property type="component" value="Unassembled WGS sequence"/>
</dbReference>
<dbReference type="Pfam" id="PF00550">
    <property type="entry name" value="PP-binding"/>
    <property type="match status" value="1"/>
</dbReference>
<dbReference type="Pfam" id="PF00698">
    <property type="entry name" value="Acyl_transf_1"/>
    <property type="match status" value="1"/>
</dbReference>
<evidence type="ECO:0000256" key="6">
    <source>
        <dbReference type="ARBA" id="ARBA00023268"/>
    </source>
</evidence>
<dbReference type="InterPro" id="IPR014031">
    <property type="entry name" value="Ketoacyl_synth_C"/>
</dbReference>
<evidence type="ECO:0000313" key="10">
    <source>
        <dbReference type="EMBL" id="GES08698.1"/>
    </source>
</evidence>
<dbReference type="SMART" id="SM00822">
    <property type="entry name" value="PKS_KR"/>
    <property type="match status" value="1"/>
</dbReference>
<dbReference type="InterPro" id="IPR016039">
    <property type="entry name" value="Thiolase-like"/>
</dbReference>
<dbReference type="FunFam" id="3.40.47.10:FF:000019">
    <property type="entry name" value="Polyketide synthase type I"/>
    <property type="match status" value="1"/>
</dbReference>
<dbReference type="Pfam" id="PF08659">
    <property type="entry name" value="KR"/>
    <property type="match status" value="1"/>
</dbReference>
<dbReference type="PROSITE" id="PS52004">
    <property type="entry name" value="KS3_2"/>
    <property type="match status" value="1"/>
</dbReference>
<dbReference type="GO" id="GO:0033068">
    <property type="term" value="P:macrolide biosynthetic process"/>
    <property type="evidence" value="ECO:0007669"/>
    <property type="project" value="UniProtKB-ARBA"/>
</dbReference>
<dbReference type="InterPro" id="IPR050091">
    <property type="entry name" value="PKS_NRPS_Biosynth_Enz"/>
</dbReference>
<keyword evidence="2" id="KW-0596">Phosphopantetheine</keyword>
<name>A0A5M3WR79_9ACTN</name>
<dbReference type="InterPro" id="IPR014030">
    <property type="entry name" value="Ketoacyl_synth_N"/>
</dbReference>
<keyword evidence="6" id="KW-0511">Multifunctional enzyme</keyword>
<dbReference type="InterPro" id="IPR020806">
    <property type="entry name" value="PKS_PP-bd"/>
</dbReference>
<protein>
    <submittedName>
        <fullName evidence="10">Uncharacterized protein</fullName>
    </submittedName>
</protein>
<keyword evidence="5" id="KW-0045">Antibiotic biosynthesis</keyword>
<dbReference type="CDD" id="cd08952">
    <property type="entry name" value="KR_1_SDR_x"/>
    <property type="match status" value="1"/>
</dbReference>
<evidence type="ECO:0000256" key="7">
    <source>
        <dbReference type="ARBA" id="ARBA00023315"/>
    </source>
</evidence>
<dbReference type="InterPro" id="IPR057326">
    <property type="entry name" value="KR_dom"/>
</dbReference>
<dbReference type="PANTHER" id="PTHR43775">
    <property type="entry name" value="FATTY ACID SYNTHASE"/>
    <property type="match status" value="1"/>
</dbReference>
<accession>A0A5M3WR79</accession>
<dbReference type="InterPro" id="IPR015083">
    <property type="entry name" value="NorB/c/GfsB-D-like_docking"/>
</dbReference>
<reference evidence="10 11" key="1">
    <citation type="submission" date="2019-10" db="EMBL/GenBank/DDBJ databases">
        <title>Whole genome shotgun sequence of Acrocarpospora macrocephala NBRC 16266.</title>
        <authorList>
            <person name="Ichikawa N."/>
            <person name="Kimura A."/>
            <person name="Kitahashi Y."/>
            <person name="Komaki H."/>
            <person name="Oguchi A."/>
        </authorList>
    </citation>
    <scope>NUCLEOTIDE SEQUENCE [LARGE SCALE GENOMIC DNA]</scope>
    <source>
        <strain evidence="10 11">NBRC 16266</strain>
    </source>
</reference>
<keyword evidence="7" id="KW-0012">Acyltransferase</keyword>
<proteinExistence type="predicted"/>
<evidence type="ECO:0000256" key="3">
    <source>
        <dbReference type="ARBA" id="ARBA00022553"/>
    </source>
</evidence>
<dbReference type="InterPro" id="IPR018201">
    <property type="entry name" value="Ketoacyl_synth_AS"/>
</dbReference>
<feature type="domain" description="Ketosynthase family 3 (KS3)" evidence="9">
    <location>
        <begin position="39"/>
        <end position="465"/>
    </location>
</feature>
<dbReference type="SMART" id="SM00823">
    <property type="entry name" value="PKS_PP"/>
    <property type="match status" value="1"/>
</dbReference>
<dbReference type="InterPro" id="IPR014043">
    <property type="entry name" value="Acyl_transferase_dom"/>
</dbReference>
<gene>
    <name evidence="10" type="ORF">Amac_022940</name>
</gene>
<dbReference type="GO" id="GO:0031177">
    <property type="term" value="F:phosphopantetheine binding"/>
    <property type="evidence" value="ECO:0007669"/>
    <property type="project" value="InterPro"/>
</dbReference>
<keyword evidence="4" id="KW-0808">Transferase</keyword>
<dbReference type="PROSITE" id="PS00606">
    <property type="entry name" value="KS3_1"/>
    <property type="match status" value="1"/>
</dbReference>
<dbReference type="InterPro" id="IPR020841">
    <property type="entry name" value="PKS_Beta-ketoAc_synthase_dom"/>
</dbReference>
<dbReference type="CDD" id="cd00833">
    <property type="entry name" value="PKS"/>
    <property type="match status" value="1"/>
</dbReference>
<evidence type="ECO:0000259" key="8">
    <source>
        <dbReference type="PROSITE" id="PS50075"/>
    </source>
</evidence>
<dbReference type="GO" id="GO:0004312">
    <property type="term" value="F:fatty acid synthase activity"/>
    <property type="evidence" value="ECO:0007669"/>
    <property type="project" value="TreeGrafter"/>
</dbReference>
<dbReference type="Gene3D" id="3.40.366.10">
    <property type="entry name" value="Malonyl-Coenzyme A Acyl Carrier Protein, domain 2"/>
    <property type="match status" value="1"/>
</dbReference>
<organism evidence="10 11">
    <name type="scientific">Acrocarpospora macrocephala</name>
    <dbReference type="NCBI Taxonomy" id="150177"/>
    <lineage>
        <taxon>Bacteria</taxon>
        <taxon>Bacillati</taxon>
        <taxon>Actinomycetota</taxon>
        <taxon>Actinomycetes</taxon>
        <taxon>Streptosporangiales</taxon>
        <taxon>Streptosporangiaceae</taxon>
        <taxon>Acrocarpospora</taxon>
    </lineage>
</organism>
<evidence type="ECO:0000256" key="5">
    <source>
        <dbReference type="ARBA" id="ARBA00023194"/>
    </source>
</evidence>
<dbReference type="SUPFAM" id="SSF52151">
    <property type="entry name" value="FabD/lysophospholipase-like"/>
    <property type="match status" value="1"/>
</dbReference>
<dbReference type="Gene3D" id="3.40.47.10">
    <property type="match status" value="1"/>
</dbReference>
<dbReference type="GO" id="GO:0006633">
    <property type="term" value="P:fatty acid biosynthetic process"/>
    <property type="evidence" value="ECO:0007669"/>
    <property type="project" value="InterPro"/>
</dbReference>
<dbReference type="SUPFAM" id="SSF51735">
    <property type="entry name" value="NAD(P)-binding Rossmann-fold domains"/>
    <property type="match status" value="2"/>
</dbReference>
<dbReference type="InterPro" id="IPR009081">
    <property type="entry name" value="PP-bd_ACP"/>
</dbReference>
<dbReference type="Pfam" id="PF16197">
    <property type="entry name" value="KAsynt_C_assoc"/>
    <property type="match status" value="1"/>
</dbReference>
<feature type="domain" description="Carrier" evidence="8">
    <location>
        <begin position="1502"/>
        <end position="1577"/>
    </location>
</feature>
<keyword evidence="11" id="KW-1185">Reference proteome</keyword>
<sequence>MKGIASMTEEEKLRSYLNQVTHQLRRTRQRLQEVESASREPIAIVGMACRFPGGVASPADLWRLVTDGRDAIGPFPADRGWDLDALYHPDPDRSGATYVREGGFLYDAAGFDAGFFGISPREALATDPQQRLLLETAWEALEDAAVDPSALRGSDAGVFAGVIAQEYGPSLHHRPARNTDGYVLTGNTTSVASGRIAYSFGFEGPAVTVDTACSSSLVALHLAAQSLRLGECSFALAGGATVLAAPGMFIEFARQRGLAPDGRVKAFAGAADGTAWAEGVGLLALERLSDARRNGRRVLALLRGSAVNQDGRSSQLTAPNGPSQQRVIRRALSSAELAPNQIDLVEAHGTGTTLGDPIEAHALLATYGQSRDAGRPLWLGSLKSNIGHAQAAAGVGGVIKVVQAIRHGLLPRTLHVDEPSPYVDWSAGSVELLTETREWPSGVTRRAGVSAFGVSGTNAHVIIEEPPSEPLSPLSSPEVASGSGSLAGAVAGSKAASAAASEQGSTVASAAGSEAASLAASVVGGIGESARLAARSRRVAGAPTVDASLPVSASPSSLGAPAFWVVSGRSLAGLRGQATRLAELAAADLDPADVGYSLARGRAVLDERAVVVAGDRGELLAGLWSLAAGEPSGQVVGGRAGRALAYLFSGQGSQREGMGRELYERFPVFAEAFDAAVKELDAHLAGALVGGAPGEAVGGGLGVVPADVPGGAVGELGGLSVRDVVFGSAGLLDQTVYTQSGLFALQVGLFRLLESWGIFPDFLVGHSIGELAAAHVAGVWSLTDAARVVAARGRLMQALPSGGAMAAIEASEEEVPEGVEIAAINGPNSVVITGDEDAVEAVVASWKRRTRRLTVSHAFHSARMEPMLGEFRQILESVTFSEPVIPVVSTLTGRVSDITDPGYWVRQVREPVRFADAIRTLDAAEVTTFLEIGPDAVLAGMARESLPDGRVVASVLRKGRPEEETALFALGHAHIHGRPIDWEAVIPGATRVDLPTYAFQRERFWLDASKPGGALAQGVDAWRHQVAWRRMPEPSGGSLQGRWLVLVPEGAGAEQAADLAERALSRRGAQVVRVLVPSADRAKLAAELASAGQVAGVLSLLSVTTRDRAEAVPWAYAGNLALLQAAHDTLLTAPLWYVTGNAVSTGSGDAAPDPAQALLWGLGAIASVESPAHWGGLVDLPEPYNEENWERLAALLGGAEREVAIRSSGVYARRLARTPPPDETRSWTTDGTVLVTGGTGALGGHVAAWLAGRGVRHLLLVGRRGAAAPGTAELSERLAALGAEATYAAADVGDRDALARVLASIPPERPLTAVVHAAADLDDGLITALTPERVERVLRVKAGGARHLHELTRDLDLSAFVLFSSVAGVCGVAGQANYAPGNAYLDAMAARRRAEGLPATSIAWGRWAGAGLADPAAGRTLARYGLRAMPPDLAVTALGKALDRDETHVVIADVDWAALFGNRPHTLVSELPEAHQETTTAPPAEEDLAGRLAGLTETEQHRLLLRLVRTQVAAVQGRPSPEAVDPGVRFRDQGFDSLAGVELRNRLAAATGLRLPPSLVYDHPTPDALAAHLRIEIAPGSGPDAVASVLERIDALEGALATLTGQDREAAGARLRRLATWGDGVPSAADELESAGDDELVEFITRTLGIS</sequence>
<keyword evidence="3" id="KW-0597">Phosphoprotein</keyword>
<dbReference type="SUPFAM" id="SSF47336">
    <property type="entry name" value="ACP-like"/>
    <property type="match status" value="1"/>
</dbReference>
<dbReference type="InterPro" id="IPR016035">
    <property type="entry name" value="Acyl_Trfase/lysoPLipase"/>
</dbReference>
<dbReference type="InterPro" id="IPR032821">
    <property type="entry name" value="PKS_assoc"/>
</dbReference>
<dbReference type="SMART" id="SM00825">
    <property type="entry name" value="PKS_KS"/>
    <property type="match status" value="1"/>
</dbReference>
<dbReference type="InterPro" id="IPR036291">
    <property type="entry name" value="NAD(P)-bd_dom_sf"/>
</dbReference>
<dbReference type="SMART" id="SM00827">
    <property type="entry name" value="PKS_AT"/>
    <property type="match status" value="1"/>
</dbReference>
<dbReference type="EMBL" id="BLAE01000011">
    <property type="protein sequence ID" value="GES08698.1"/>
    <property type="molecule type" value="Genomic_DNA"/>
</dbReference>
<dbReference type="Gene3D" id="3.30.70.250">
    <property type="entry name" value="Malonyl-CoA ACP transacylase, ACP-binding"/>
    <property type="match status" value="1"/>
</dbReference>
<dbReference type="SUPFAM" id="SSF55048">
    <property type="entry name" value="Probable ACP-binding domain of malonyl-CoA ACP transacylase"/>
    <property type="match status" value="1"/>
</dbReference>
<dbReference type="PROSITE" id="PS50075">
    <property type="entry name" value="CARRIER"/>
    <property type="match status" value="1"/>
</dbReference>
<evidence type="ECO:0000256" key="2">
    <source>
        <dbReference type="ARBA" id="ARBA00022450"/>
    </source>
</evidence>
<evidence type="ECO:0000256" key="1">
    <source>
        <dbReference type="ARBA" id="ARBA00001957"/>
    </source>
</evidence>
<evidence type="ECO:0000256" key="4">
    <source>
        <dbReference type="ARBA" id="ARBA00022679"/>
    </source>
</evidence>
<dbReference type="Gene3D" id="3.40.50.720">
    <property type="entry name" value="NAD(P)-binding Rossmann-like Domain"/>
    <property type="match status" value="1"/>
</dbReference>
<dbReference type="InterPro" id="IPR001227">
    <property type="entry name" value="Ac_transferase_dom_sf"/>
</dbReference>
<evidence type="ECO:0000259" key="9">
    <source>
        <dbReference type="PROSITE" id="PS52004"/>
    </source>
</evidence>
<dbReference type="SMART" id="SM01294">
    <property type="entry name" value="PKS_PP_betabranch"/>
    <property type="match status" value="1"/>
</dbReference>
<dbReference type="InterPro" id="IPR016036">
    <property type="entry name" value="Malonyl_transacylase_ACP-bd"/>
</dbReference>
<dbReference type="InterPro" id="IPR013968">
    <property type="entry name" value="PKS_KR"/>
</dbReference>
<evidence type="ECO:0000313" key="11">
    <source>
        <dbReference type="Proteomes" id="UP000331127"/>
    </source>
</evidence>
<dbReference type="FunFam" id="1.10.1200.10:FF:000007">
    <property type="entry name" value="Probable polyketide synthase pks17"/>
    <property type="match status" value="1"/>
</dbReference>
<comment type="caution">
    <text evidence="10">The sequence shown here is derived from an EMBL/GenBank/DDBJ whole genome shotgun (WGS) entry which is preliminary data.</text>
</comment>
<dbReference type="Pfam" id="PF02801">
    <property type="entry name" value="Ketoacyl-synt_C"/>
    <property type="match status" value="1"/>
</dbReference>
<dbReference type="Gene3D" id="1.10.1200.10">
    <property type="entry name" value="ACP-like"/>
    <property type="match status" value="1"/>
</dbReference>
<dbReference type="GO" id="GO:0004315">
    <property type="term" value="F:3-oxoacyl-[acyl-carrier-protein] synthase activity"/>
    <property type="evidence" value="ECO:0007669"/>
    <property type="project" value="InterPro"/>
</dbReference>
<dbReference type="SUPFAM" id="SSF53901">
    <property type="entry name" value="Thiolase-like"/>
    <property type="match status" value="1"/>
</dbReference>
<dbReference type="InterPro" id="IPR036736">
    <property type="entry name" value="ACP-like_sf"/>
</dbReference>
<dbReference type="Pfam" id="PF08990">
    <property type="entry name" value="Docking"/>
    <property type="match status" value="1"/>
</dbReference>